<proteinExistence type="predicted"/>
<feature type="compositionally biased region" description="Polar residues" evidence="1">
    <location>
        <begin position="26"/>
        <end position="35"/>
    </location>
</feature>
<name>J4UID3_TRIAS</name>
<reference evidence="2 3" key="1">
    <citation type="journal article" date="2012" name="Eukaryot. Cell">
        <title>Draft genome sequence of CBS 2479, the standard type strain of Trichosporon asahii.</title>
        <authorList>
            <person name="Yang R.Y."/>
            <person name="Li H.T."/>
            <person name="Zhu H."/>
            <person name="Zhou G.P."/>
            <person name="Wang M."/>
            <person name="Wang L."/>
        </authorList>
    </citation>
    <scope>NUCLEOTIDE SEQUENCE [LARGE SCALE GENOMIC DNA]</scope>
    <source>
        <strain evidence="3">ATCC 90039 / CBS 2479 / JCM 2466 / KCTC 7840 / NCYC 2677 / UAMH 7654</strain>
    </source>
</reference>
<comment type="caution">
    <text evidence="2">The sequence shown here is derived from an EMBL/GenBank/DDBJ whole genome shotgun (WGS) entry which is preliminary data.</text>
</comment>
<sequence>MGNAGELQPPNKMVMGPQDNEPPQGMSDSNESSAETAALTPRANRKATANLPNPRPYATKTIATVAYLKEKYRKQAKTKAAAKRRHRGW</sequence>
<dbReference type="AlphaFoldDB" id="J4UID3"/>
<dbReference type="RefSeq" id="XP_014183118.1">
    <property type="nucleotide sequence ID" value="XM_014327643.1"/>
</dbReference>
<evidence type="ECO:0000256" key="1">
    <source>
        <dbReference type="SAM" id="MobiDB-lite"/>
    </source>
</evidence>
<dbReference type="GeneID" id="25990919"/>
<feature type="region of interest" description="Disordered" evidence="1">
    <location>
        <begin position="1"/>
        <end position="56"/>
    </location>
</feature>
<dbReference type="EMBL" id="ALBS01000057">
    <property type="protein sequence ID" value="EJT51435.1"/>
    <property type="molecule type" value="Genomic_DNA"/>
</dbReference>
<evidence type="ECO:0000313" key="3">
    <source>
        <dbReference type="Proteomes" id="UP000002748"/>
    </source>
</evidence>
<protein>
    <submittedName>
        <fullName evidence="2">Uncharacterized protein</fullName>
    </submittedName>
</protein>
<accession>J4UID3</accession>
<dbReference type="Proteomes" id="UP000002748">
    <property type="component" value="Unassembled WGS sequence"/>
</dbReference>
<dbReference type="KEGG" id="tasa:A1Q1_07407"/>
<evidence type="ECO:0000313" key="2">
    <source>
        <dbReference type="EMBL" id="EJT51435.1"/>
    </source>
</evidence>
<organism evidence="2 3">
    <name type="scientific">Trichosporon asahii var. asahii (strain ATCC 90039 / CBS 2479 / JCM 2466 / KCTC 7840 / NBRC 103889/ NCYC 2677 / UAMH 7654)</name>
    <name type="common">Yeast</name>
    <dbReference type="NCBI Taxonomy" id="1186058"/>
    <lineage>
        <taxon>Eukaryota</taxon>
        <taxon>Fungi</taxon>
        <taxon>Dikarya</taxon>
        <taxon>Basidiomycota</taxon>
        <taxon>Agaricomycotina</taxon>
        <taxon>Tremellomycetes</taxon>
        <taxon>Trichosporonales</taxon>
        <taxon>Trichosporonaceae</taxon>
        <taxon>Trichosporon</taxon>
    </lineage>
</organism>
<gene>
    <name evidence="2" type="ORF">A1Q1_07407</name>
</gene>
<dbReference type="HOGENOM" id="CLU_2456356_0_0_1"/>
<dbReference type="VEuPathDB" id="FungiDB:A1Q1_07407"/>